<organism evidence="3 4">
    <name type="scientific">Saccharomyces arboricola (strain H-6 / AS 2.3317 / CBS 10644)</name>
    <name type="common">Yeast</name>
    <dbReference type="NCBI Taxonomy" id="1160507"/>
    <lineage>
        <taxon>Eukaryota</taxon>
        <taxon>Fungi</taxon>
        <taxon>Dikarya</taxon>
        <taxon>Ascomycota</taxon>
        <taxon>Saccharomycotina</taxon>
        <taxon>Saccharomycetes</taxon>
        <taxon>Saccharomycetales</taxon>
        <taxon>Saccharomycetaceae</taxon>
        <taxon>Saccharomyces</taxon>
    </lineage>
</organism>
<dbReference type="AlphaFoldDB" id="J8Q2C8"/>
<dbReference type="EMBL" id="ALIE01000137">
    <property type="protein sequence ID" value="EJS42806.1"/>
    <property type="molecule type" value="Genomic_DNA"/>
</dbReference>
<dbReference type="HOGENOM" id="CLU_020231_0_0_1"/>
<gene>
    <name evidence="3" type="ORF">SU7_2122</name>
</gene>
<evidence type="ECO:0000256" key="1">
    <source>
        <dbReference type="SAM" id="MobiDB-lite"/>
    </source>
</evidence>
<sequence length="833" mass="95215">MDDFTIFSTAVTTAFLQVPHLYTTNRLWKRIDTPFLIEFLQKNANANSKEIISRKAICHIDPSWVNLNASFIKDDTISIRATTSNMELDVTSRISLALPIHGDDTMAELDKMKRTLSDLSEKFNLELIITEEPAYFEPELTSKDDGVWIYLHALGLQSNLMECEPQLLAFVDLLKKNGMTLPPQHYIVEPMELNSYSALPLYMGADMANFKYISRVFKTSIYAPSLMTLSKNYRANPQIFFSGTVNSLALLAKKTLHESIDLDSKSFFYRRLTNITPGKLLFIRKYYQQKMNQLILKYQSLIRVTDEYIEFQSISTNVLEMVIKNFTIQVLHEIVEVQISLNENCEMSSKLIIDNLLSSTENQVVVVTPGKDSFSQLIIVGNQSSTNEAYDTSILHCLSNFITAPNQIINPNLRQIKAIFEIHPDFEDFISGKKNGKLTRIMELSACLVQLEMEEEDDNLYLNLISDSFSDFEKSFKNVMNEFPAEESFFIPEVCHRPIIGTGGSLIQATMRKHNVFIQFSNSFSLPQNKISIIRYDNVIIRCPRKNKANIRLAKRDLKEIVQGYENMQSKVLIKLSKGQYRHILNVNGEKNIIGQIEKNENVHIVMPLEEPLEGTSQLSVKGNDENTSRAANELVNSAFSYEYELRTDKPIDARKEYEFYNLIAVPFLQTMNIIVTFEKDLITFTFAKDTSESILVKAIELLSDYMGTQKRKVIFKKLIKQFILPSTTNKNNGSNNTTSGSFKSIHSNKSRTANDNSNSSGSLPQRQSNNPNYKIPVAAPTGGVRAIKGYIPNNYYNGFGYGYGYNYEYDYNYTNSNQVQTNYRHKYQNGRK</sequence>
<comment type="caution">
    <text evidence="3">The sequence shown here is derived from an EMBL/GenBank/DDBJ whole genome shotgun (WGS) entry which is preliminary data.</text>
</comment>
<feature type="domain" description="K Homology" evidence="2">
    <location>
        <begin position="483"/>
        <end position="563"/>
    </location>
</feature>
<proteinExistence type="predicted"/>
<reference evidence="3 4" key="1">
    <citation type="journal article" date="2013" name="BMC Genomics">
        <title>High quality de novo sequencing and assembly of the Saccharomyces arboricolus genome.</title>
        <authorList>
            <person name="Liti G."/>
            <person name="Nguyen Ba A.N."/>
            <person name="Blythe M."/>
            <person name="Mueller C.A."/>
            <person name="Bergstroem A."/>
            <person name="Cubillos F.A."/>
            <person name="Dafhnis-Calas F."/>
            <person name="Khoshraftar S."/>
            <person name="Malla S."/>
            <person name="Mehta N."/>
            <person name="Siow C.C."/>
            <person name="Warringer J."/>
            <person name="Moses A.M."/>
            <person name="Louis E.J."/>
            <person name="Nieduszynski C.A."/>
        </authorList>
    </citation>
    <scope>NUCLEOTIDE SEQUENCE [LARGE SCALE GENOMIC DNA]</scope>
    <source>
        <strain evidence="4">H-6 / AS 2.3317 / CBS 10644</strain>
    </source>
</reference>
<dbReference type="InterPro" id="IPR004087">
    <property type="entry name" value="KH_dom"/>
</dbReference>
<dbReference type="OrthoDB" id="271862at2759"/>
<dbReference type="Gene3D" id="3.30.1370.10">
    <property type="entry name" value="K Homology domain, type 1"/>
    <property type="match status" value="1"/>
</dbReference>
<dbReference type="SUPFAM" id="SSF54791">
    <property type="entry name" value="Eukaryotic type KH-domain (KH-domain type I)"/>
    <property type="match status" value="1"/>
</dbReference>
<dbReference type="CDD" id="cd22453">
    <property type="entry name" value="KH-I_MUG60_like"/>
    <property type="match status" value="1"/>
</dbReference>
<protein>
    <submittedName>
        <fullName evidence="3">YLL032C</fullName>
    </submittedName>
</protein>
<accession>J8Q2C8</accession>
<dbReference type="InterPro" id="IPR036612">
    <property type="entry name" value="KH_dom_type_1_sf"/>
</dbReference>
<evidence type="ECO:0000313" key="4">
    <source>
        <dbReference type="Proteomes" id="UP000006968"/>
    </source>
</evidence>
<feature type="region of interest" description="Disordered" evidence="1">
    <location>
        <begin position="730"/>
        <end position="778"/>
    </location>
</feature>
<evidence type="ECO:0000259" key="2">
    <source>
        <dbReference type="SMART" id="SM00322"/>
    </source>
</evidence>
<name>J8Q2C8_SACAR</name>
<dbReference type="GO" id="GO:0003723">
    <property type="term" value="F:RNA binding"/>
    <property type="evidence" value="ECO:0007669"/>
    <property type="project" value="InterPro"/>
</dbReference>
<feature type="compositionally biased region" description="Low complexity" evidence="1">
    <location>
        <begin position="730"/>
        <end position="745"/>
    </location>
</feature>
<dbReference type="SMART" id="SM00322">
    <property type="entry name" value="KH"/>
    <property type="match status" value="1"/>
</dbReference>
<dbReference type="Proteomes" id="UP000006968">
    <property type="component" value="Chromosome XII"/>
</dbReference>
<evidence type="ECO:0000313" key="3">
    <source>
        <dbReference type="EMBL" id="EJS42806.1"/>
    </source>
</evidence>
<keyword evidence="4" id="KW-1185">Reference proteome</keyword>
<feature type="compositionally biased region" description="Polar residues" evidence="1">
    <location>
        <begin position="746"/>
        <end position="773"/>
    </location>
</feature>